<dbReference type="Pfam" id="PF07470">
    <property type="entry name" value="Glyco_hydro_88"/>
    <property type="match status" value="1"/>
</dbReference>
<feature type="active site" description="Nucleophile" evidence="3">
    <location>
        <position position="103"/>
    </location>
</feature>
<dbReference type="RefSeq" id="WP_092451676.1">
    <property type="nucleotide sequence ID" value="NZ_FOJI01000003.1"/>
</dbReference>
<dbReference type="EMBL" id="FOJI01000003">
    <property type="protein sequence ID" value="SEW02703.1"/>
    <property type="molecule type" value="Genomic_DNA"/>
</dbReference>
<dbReference type="PANTHER" id="PTHR36845">
    <property type="entry name" value="HYDROLASE, PUTATIVE (AFU_ORTHOLOGUE AFUA_7G05090)-RELATED"/>
    <property type="match status" value="1"/>
</dbReference>
<evidence type="ECO:0000256" key="3">
    <source>
        <dbReference type="PIRSR" id="PIRSR610905-1"/>
    </source>
</evidence>
<dbReference type="InterPro" id="IPR010905">
    <property type="entry name" value="Glyco_hydro_88"/>
</dbReference>
<feature type="active site" description="Proton donor" evidence="3">
    <location>
        <position position="165"/>
    </location>
</feature>
<accession>A0A1I0NNC5</accession>
<feature type="binding site" evidence="4">
    <location>
        <position position="237"/>
    </location>
    <ligand>
        <name>substrate</name>
    </ligand>
</feature>
<evidence type="ECO:0000256" key="1">
    <source>
        <dbReference type="ARBA" id="ARBA00022801"/>
    </source>
</evidence>
<evidence type="ECO:0000313" key="5">
    <source>
        <dbReference type="EMBL" id="SEW02703.1"/>
    </source>
</evidence>
<sequence length="383" mass="43702">MENDKKWIADTIDKIVSKISWVSEKSKNKIPYTTVEGVHDNRLDSTVAWTPDNGRNWWTNGFFAGMMWQMYVATDDKKYIDIARFSEEQLDQCFDDFYGINHDAGFMWLPTAVADYRLTGNEASKRRGLHAANLLAGRFNPAGDFIRAWNDFGDGRDTKGWAIIDCLMNIPLLYWADKELKDCRYYNVATKHADTAKKYFVRNDGSVNHIVEFNPQTGEYIGSHGGQGYGHGSSWTRGQAWAIYGFALSFRHTSNKEYLDAAKRVAHYFIANIPESGLIPVDFRQPETPEIEDSTAAAIAACGLLEVASHVGEYEVAVYEVAAKKLLRTLSEKRCNFGPDNDCILENCTASYDEKQHEYNIIYGDYFYMEGMFRLNGKWADIW</sequence>
<dbReference type="GO" id="GO:0000272">
    <property type="term" value="P:polysaccharide catabolic process"/>
    <property type="evidence" value="ECO:0007669"/>
    <property type="project" value="TreeGrafter"/>
</dbReference>
<reference evidence="5 6" key="1">
    <citation type="submission" date="2016-10" db="EMBL/GenBank/DDBJ databases">
        <authorList>
            <person name="de Groot N.N."/>
        </authorList>
    </citation>
    <scope>NUCLEOTIDE SEQUENCE [LARGE SCALE GENOMIC DNA]</scope>
    <source>
        <strain evidence="5 6">DSM 9179</strain>
    </source>
</reference>
<dbReference type="OrthoDB" id="428577at2"/>
<dbReference type="InterPro" id="IPR012341">
    <property type="entry name" value="6hp_glycosidase-like_sf"/>
</dbReference>
<dbReference type="GO" id="GO:0052757">
    <property type="term" value="F:chondroitin hydrolase activity"/>
    <property type="evidence" value="ECO:0007669"/>
    <property type="project" value="TreeGrafter"/>
</dbReference>
<dbReference type="STRING" id="99656.SAMN05421659_103234"/>
<feature type="binding site" evidence="4">
    <location>
        <position position="103"/>
    </location>
    <ligand>
        <name>substrate</name>
    </ligand>
</feature>
<comment type="similarity">
    <text evidence="2">Belongs to the glycosyl hydrolase 88 family.</text>
</comment>
<gene>
    <name evidence="5" type="ORF">SAMN05421659_103234</name>
</gene>
<dbReference type="Gene3D" id="1.50.10.10">
    <property type="match status" value="1"/>
</dbReference>
<dbReference type="Proteomes" id="UP000199701">
    <property type="component" value="Unassembled WGS sequence"/>
</dbReference>
<protein>
    <submittedName>
        <fullName evidence="5">Unsaturated chondroitin disaccharide hydrolase</fullName>
    </submittedName>
</protein>
<name>A0A1I0NNC5_9FIRM</name>
<dbReference type="InterPro" id="IPR008928">
    <property type="entry name" value="6-hairpin_glycosidase_sf"/>
</dbReference>
<keyword evidence="6" id="KW-1185">Reference proteome</keyword>
<feature type="binding site" evidence="4">
    <location>
        <position position="351"/>
    </location>
    <ligand>
        <name>substrate</name>
    </ligand>
</feature>
<evidence type="ECO:0000256" key="4">
    <source>
        <dbReference type="PIRSR" id="PIRSR610905-2"/>
    </source>
</evidence>
<organism evidence="5 6">
    <name type="scientific">[Clostridium] fimetarium</name>
    <dbReference type="NCBI Taxonomy" id="99656"/>
    <lineage>
        <taxon>Bacteria</taxon>
        <taxon>Bacillati</taxon>
        <taxon>Bacillota</taxon>
        <taxon>Clostridia</taxon>
        <taxon>Lachnospirales</taxon>
        <taxon>Lachnospiraceae</taxon>
    </lineage>
</organism>
<evidence type="ECO:0000256" key="2">
    <source>
        <dbReference type="ARBA" id="ARBA00038358"/>
    </source>
</evidence>
<evidence type="ECO:0000313" key="6">
    <source>
        <dbReference type="Proteomes" id="UP000199701"/>
    </source>
</evidence>
<keyword evidence="1 5" id="KW-0378">Hydrolase</keyword>
<proteinExistence type="inferred from homology"/>
<dbReference type="AlphaFoldDB" id="A0A1I0NNC5"/>
<dbReference type="SUPFAM" id="SSF48208">
    <property type="entry name" value="Six-hairpin glycosidases"/>
    <property type="match status" value="1"/>
</dbReference>
<dbReference type="PANTHER" id="PTHR36845:SF1">
    <property type="entry name" value="HYDROLASE, PUTATIVE (AFU_ORTHOLOGUE AFUA_7G05090)-RELATED"/>
    <property type="match status" value="1"/>
</dbReference>
<feature type="binding site" evidence="4">
    <location>
        <position position="241"/>
    </location>
    <ligand>
        <name>substrate</name>
    </ligand>
</feature>
<dbReference type="InterPro" id="IPR052369">
    <property type="entry name" value="UG_Glycosaminoglycan_Hydrolase"/>
</dbReference>
<feature type="binding site" evidence="4">
    <location>
        <position position="165"/>
    </location>
    <ligand>
        <name>substrate</name>
    </ligand>
</feature>